<dbReference type="FunFam" id="3.30.565.10:FF:000006">
    <property type="entry name" value="Sensor histidine kinase WalK"/>
    <property type="match status" value="1"/>
</dbReference>
<dbReference type="InterPro" id="IPR003594">
    <property type="entry name" value="HATPase_dom"/>
</dbReference>
<keyword evidence="10" id="KW-0067">ATP-binding</keyword>
<evidence type="ECO:0000256" key="2">
    <source>
        <dbReference type="ARBA" id="ARBA00004651"/>
    </source>
</evidence>
<organism evidence="14 15">
    <name type="scientific">Priestia megaterium (strain ATCC 14581 / DSM 32 / CCUG 1817 / JCM 2506 / NBRC 15308 / NCIMB 9376 / NCTC 10342 / NRRL B-14308 / VKM B-512 / Ford 19)</name>
    <name type="common">Bacillus megaterium</name>
    <dbReference type="NCBI Taxonomy" id="1348623"/>
    <lineage>
        <taxon>Bacteria</taxon>
        <taxon>Bacillati</taxon>
        <taxon>Bacillota</taxon>
        <taxon>Bacilli</taxon>
        <taxon>Bacillales</taxon>
        <taxon>Bacillaceae</taxon>
        <taxon>Priestia</taxon>
    </lineage>
</organism>
<dbReference type="InterPro" id="IPR000700">
    <property type="entry name" value="PAS-assoc_C"/>
</dbReference>
<dbReference type="Gene3D" id="1.10.8.500">
    <property type="entry name" value="HAMP domain in histidine kinase"/>
    <property type="match status" value="1"/>
</dbReference>
<dbReference type="PANTHER" id="PTHR45453">
    <property type="entry name" value="PHOSPHATE REGULON SENSOR PROTEIN PHOR"/>
    <property type="match status" value="1"/>
</dbReference>
<dbReference type="SMART" id="SM00304">
    <property type="entry name" value="HAMP"/>
    <property type="match status" value="1"/>
</dbReference>
<comment type="subcellular location">
    <subcellularLocation>
        <location evidence="2">Cell membrane</location>
        <topology evidence="2">Multi-pass membrane protein</topology>
    </subcellularLocation>
</comment>
<dbReference type="EC" id="2.7.13.3" evidence="3"/>
<dbReference type="GO" id="GO:0000155">
    <property type="term" value="F:phosphorelay sensor kinase activity"/>
    <property type="evidence" value="ECO:0007669"/>
    <property type="project" value="InterPro"/>
</dbReference>
<dbReference type="InterPro" id="IPR036890">
    <property type="entry name" value="HATPase_C_sf"/>
</dbReference>
<keyword evidence="7" id="KW-0812">Transmembrane</keyword>
<dbReference type="HOGENOM" id="CLU_000445_89_2_9"/>
<dbReference type="CDD" id="cd06225">
    <property type="entry name" value="HAMP"/>
    <property type="match status" value="1"/>
</dbReference>
<dbReference type="Pfam" id="PF13426">
    <property type="entry name" value="PAS_9"/>
    <property type="match status" value="1"/>
</dbReference>
<reference evidence="14 15" key="1">
    <citation type="journal article" date="2015" name="Genome Announc.">
        <title>Complete genome sequences for 35 biothreat assay-relevant bacillus species.</title>
        <authorList>
            <person name="Johnson S.L."/>
            <person name="Daligault H.E."/>
            <person name="Davenport K.W."/>
            <person name="Jaissle J."/>
            <person name="Frey K.G."/>
            <person name="Ladner J.T."/>
            <person name="Broomall S.M."/>
            <person name="Bishop-Lilly K.A."/>
            <person name="Bruce D.C."/>
            <person name="Gibbons H.S."/>
            <person name="Coyne S.R."/>
            <person name="Lo C.C."/>
            <person name="Meincke L."/>
            <person name="Munk A.C."/>
            <person name="Koroleva G.I."/>
            <person name="Rosenzweig C.N."/>
            <person name="Palacios G.F."/>
            <person name="Redden C.L."/>
            <person name="Minogue T.D."/>
            <person name="Chain P.S."/>
        </authorList>
    </citation>
    <scope>NUCLEOTIDE SEQUENCE [LARGE SCALE GENOMIC DNA]</scope>
    <source>
        <strain evidence="15">ATCC 14581 / DSM 32 / JCM 2506 / NBRC 15308 / NCIMB 9376 / NCTC 10342 / NRRL B-14308 / VKM B-512</strain>
    </source>
</reference>
<dbReference type="GO" id="GO:0005886">
    <property type="term" value="C:plasma membrane"/>
    <property type="evidence" value="ECO:0007669"/>
    <property type="project" value="UniProtKB-SubCell"/>
</dbReference>
<dbReference type="PROSITE" id="PS50112">
    <property type="entry name" value="PAS"/>
    <property type="match status" value="1"/>
</dbReference>
<keyword evidence="9 14" id="KW-0418">Kinase</keyword>
<dbReference type="PANTHER" id="PTHR45453:SF1">
    <property type="entry name" value="PHOSPHATE REGULON SENSOR PROTEIN PHOR"/>
    <property type="match status" value="1"/>
</dbReference>
<keyword evidence="4" id="KW-1003">Cell membrane</keyword>
<dbReference type="SMART" id="SM00091">
    <property type="entry name" value="PAS"/>
    <property type="match status" value="1"/>
</dbReference>
<dbReference type="GO" id="GO:0004721">
    <property type="term" value="F:phosphoprotein phosphatase activity"/>
    <property type="evidence" value="ECO:0007669"/>
    <property type="project" value="TreeGrafter"/>
</dbReference>
<dbReference type="SMART" id="SM00387">
    <property type="entry name" value="HATPase_c"/>
    <property type="match status" value="1"/>
</dbReference>
<keyword evidence="13" id="KW-0472">Membrane</keyword>
<protein>
    <recommendedName>
        <fullName evidence="3">histidine kinase</fullName>
        <ecNumber evidence="3">2.7.13.3</ecNumber>
    </recommendedName>
</protein>
<dbReference type="InterPro" id="IPR035965">
    <property type="entry name" value="PAS-like_dom_sf"/>
</dbReference>
<dbReference type="InterPro" id="IPR004358">
    <property type="entry name" value="Sig_transdc_His_kin-like_C"/>
</dbReference>
<dbReference type="Pfam" id="PF23846">
    <property type="entry name" value="Cache_WalK"/>
    <property type="match status" value="1"/>
</dbReference>
<keyword evidence="12" id="KW-0902">Two-component regulatory system</keyword>
<dbReference type="CDD" id="cd00082">
    <property type="entry name" value="HisKA"/>
    <property type="match status" value="1"/>
</dbReference>
<dbReference type="SMART" id="SM00388">
    <property type="entry name" value="HisKA"/>
    <property type="match status" value="1"/>
</dbReference>
<gene>
    <name evidence="14" type="primary">yycG</name>
    <name evidence="14" type="ORF">BG04_2248</name>
</gene>
<evidence type="ECO:0000313" key="15">
    <source>
        <dbReference type="Proteomes" id="UP000031829"/>
    </source>
</evidence>
<evidence type="ECO:0000256" key="5">
    <source>
        <dbReference type="ARBA" id="ARBA00022553"/>
    </source>
</evidence>
<dbReference type="EMBL" id="CP009920">
    <property type="protein sequence ID" value="AJI20591.1"/>
    <property type="molecule type" value="Genomic_DNA"/>
</dbReference>
<dbReference type="InterPro" id="IPR000014">
    <property type="entry name" value="PAS"/>
</dbReference>
<name>A0A0B6AAN7_PRIM2</name>
<proteinExistence type="predicted"/>
<evidence type="ECO:0000256" key="11">
    <source>
        <dbReference type="ARBA" id="ARBA00022989"/>
    </source>
</evidence>
<dbReference type="Pfam" id="PF00512">
    <property type="entry name" value="HisKA"/>
    <property type="match status" value="1"/>
</dbReference>
<evidence type="ECO:0000256" key="9">
    <source>
        <dbReference type="ARBA" id="ARBA00022777"/>
    </source>
</evidence>
<evidence type="ECO:0000256" key="13">
    <source>
        <dbReference type="ARBA" id="ARBA00023136"/>
    </source>
</evidence>
<dbReference type="InterPro" id="IPR036097">
    <property type="entry name" value="HisK_dim/P_sf"/>
</dbReference>
<dbReference type="NCBIfam" id="NF033092">
    <property type="entry name" value="HK_WalK"/>
    <property type="match status" value="1"/>
</dbReference>
<dbReference type="KEGG" id="bmeg:BG04_2248"/>
<evidence type="ECO:0000256" key="7">
    <source>
        <dbReference type="ARBA" id="ARBA00022692"/>
    </source>
</evidence>
<dbReference type="GO" id="GO:0005524">
    <property type="term" value="F:ATP binding"/>
    <property type="evidence" value="ECO:0007669"/>
    <property type="project" value="UniProtKB-KW"/>
</dbReference>
<dbReference type="PROSITE" id="PS50113">
    <property type="entry name" value="PAC"/>
    <property type="match status" value="1"/>
</dbReference>
<dbReference type="SUPFAM" id="SSF47384">
    <property type="entry name" value="Homodimeric domain of signal transducing histidine kinase"/>
    <property type="match status" value="1"/>
</dbReference>
<dbReference type="InterPro" id="IPR057640">
    <property type="entry name" value="Cache_WalK"/>
</dbReference>
<evidence type="ECO:0000256" key="3">
    <source>
        <dbReference type="ARBA" id="ARBA00012438"/>
    </source>
</evidence>
<dbReference type="GO" id="GO:0016036">
    <property type="term" value="P:cellular response to phosphate starvation"/>
    <property type="evidence" value="ECO:0007669"/>
    <property type="project" value="TreeGrafter"/>
</dbReference>
<evidence type="ECO:0000256" key="10">
    <source>
        <dbReference type="ARBA" id="ARBA00022840"/>
    </source>
</evidence>
<dbReference type="PRINTS" id="PR00344">
    <property type="entry name" value="BCTRLSENSOR"/>
</dbReference>
<dbReference type="AlphaFoldDB" id="A0A0B6AAN7"/>
<dbReference type="CDD" id="cd00075">
    <property type="entry name" value="HATPase"/>
    <property type="match status" value="1"/>
</dbReference>
<evidence type="ECO:0000256" key="8">
    <source>
        <dbReference type="ARBA" id="ARBA00022741"/>
    </source>
</evidence>
<comment type="catalytic activity">
    <reaction evidence="1">
        <text>ATP + protein L-histidine = ADP + protein N-phospho-L-histidine.</text>
        <dbReference type="EC" id="2.7.13.3"/>
    </reaction>
</comment>
<evidence type="ECO:0000256" key="12">
    <source>
        <dbReference type="ARBA" id="ARBA00023012"/>
    </source>
</evidence>
<dbReference type="PATRIC" id="fig|592022.4.peg.5225"/>
<dbReference type="InterPro" id="IPR003661">
    <property type="entry name" value="HisK_dim/P_dom"/>
</dbReference>
<dbReference type="RefSeq" id="WP_013085551.1">
    <property type="nucleotide sequence ID" value="NZ_BCVB01000009.1"/>
</dbReference>
<dbReference type="SUPFAM" id="SSF55785">
    <property type="entry name" value="PYP-like sensor domain (PAS domain)"/>
    <property type="match status" value="1"/>
</dbReference>
<dbReference type="Pfam" id="PF02518">
    <property type="entry name" value="HATPase_c"/>
    <property type="match status" value="1"/>
</dbReference>
<dbReference type="SUPFAM" id="SSF55874">
    <property type="entry name" value="ATPase domain of HSP90 chaperone/DNA topoisomerase II/histidine kinase"/>
    <property type="match status" value="1"/>
</dbReference>
<evidence type="ECO:0000313" key="14">
    <source>
        <dbReference type="EMBL" id="AJI20591.1"/>
    </source>
</evidence>
<dbReference type="Proteomes" id="UP000031829">
    <property type="component" value="Chromosome"/>
</dbReference>
<dbReference type="InterPro" id="IPR005467">
    <property type="entry name" value="His_kinase_dom"/>
</dbReference>
<dbReference type="InterPro" id="IPR050351">
    <property type="entry name" value="BphY/WalK/GraS-like"/>
</dbReference>
<dbReference type="InterPro" id="IPR003660">
    <property type="entry name" value="HAMP_dom"/>
</dbReference>
<dbReference type="PROSITE" id="PS50885">
    <property type="entry name" value="HAMP"/>
    <property type="match status" value="1"/>
</dbReference>
<evidence type="ECO:0000256" key="6">
    <source>
        <dbReference type="ARBA" id="ARBA00022679"/>
    </source>
</evidence>
<dbReference type="InterPro" id="IPR049814">
    <property type="entry name" value="Resp_reg_WalK"/>
</dbReference>
<dbReference type="GeneID" id="93645713"/>
<keyword evidence="8" id="KW-0547">Nucleotide-binding</keyword>
<dbReference type="NCBIfam" id="TIGR00229">
    <property type="entry name" value="sensory_box"/>
    <property type="match status" value="1"/>
</dbReference>
<dbReference type="CDD" id="cd00130">
    <property type="entry name" value="PAS"/>
    <property type="match status" value="1"/>
</dbReference>
<dbReference type="FunFam" id="1.10.287.130:FF:000001">
    <property type="entry name" value="Two-component sensor histidine kinase"/>
    <property type="match status" value="1"/>
</dbReference>
<keyword evidence="6 14" id="KW-0808">Transferase</keyword>
<accession>A0A0B6AAN7</accession>
<dbReference type="Gene3D" id="1.10.287.130">
    <property type="match status" value="1"/>
</dbReference>
<dbReference type="Gene3D" id="3.30.450.20">
    <property type="entry name" value="PAS domain"/>
    <property type="match status" value="2"/>
</dbReference>
<dbReference type="PROSITE" id="PS50109">
    <property type="entry name" value="HIS_KIN"/>
    <property type="match status" value="1"/>
</dbReference>
<sequence>MKKVRLLQSIHLKFVLIYVLLILIAMQIIGVYFARQLEKELVNNFRTSLQERTDLLTYNIGQEMVKNRDDDSPTLEEDLKTILRDFASRPNLASNDMNDISEVRVIDQNRRIIATSNSNPQQIIGKKTNDLAITNALLAGTNSDNVFVDQSGQRIRVMIQPIRLQDKVGASQSNSTNKNGKIQSSEEILGAIYLTASMEPVYDQMSNINQIFKAGTVIALFITAILGVFLAQTITRPMSEMRKQALEMAKGNFTRKAKVYGYDEIGQLALTFNNLTRKLQEAQATTEGERRKLSSVLAHMTDGVIATDRKGRVILINDPAAAMLNVSRETVLSDPVVSLLDLEETHTFESLLANQESLILDFSTKSDPFILRATISAIQKETGFINGIIIVLHDITEQEKIDQDRREFVANVSHELRTPLTTMRSYLDALAEGAWQDKDLAPTFLNVTQTETERMIRLVNDLLQLSKLDSQDYRFSRDPINFVKFYHYIIDRFEMTIEQGISFVRDLPNEAIYVAIDQDKITQVLDNIISNAIKYSPEGGIITFSIAQHTHEIVVSIKDQGMGIPKSNLAKIFERFYRVDKARTRKLGGTGLGLAIAKEIIEAHDGRIWADSQEGKGTTIYFTLPIESENDDEWE</sequence>
<dbReference type="Gene3D" id="3.30.565.10">
    <property type="entry name" value="Histidine kinase-like ATPase, C-terminal domain"/>
    <property type="match status" value="1"/>
</dbReference>
<keyword evidence="11" id="KW-1133">Transmembrane helix</keyword>
<dbReference type="Pfam" id="PF00672">
    <property type="entry name" value="HAMP"/>
    <property type="match status" value="1"/>
</dbReference>
<keyword evidence="5" id="KW-0597">Phosphoprotein</keyword>
<evidence type="ECO:0000256" key="4">
    <source>
        <dbReference type="ARBA" id="ARBA00022475"/>
    </source>
</evidence>
<evidence type="ECO:0000256" key="1">
    <source>
        <dbReference type="ARBA" id="ARBA00000085"/>
    </source>
</evidence>
<dbReference type="SUPFAM" id="SSF158472">
    <property type="entry name" value="HAMP domain-like"/>
    <property type="match status" value="1"/>
</dbReference>